<dbReference type="VEuPathDB" id="FungiDB:DD237_004588"/>
<proteinExistence type="predicted"/>
<dbReference type="InterPro" id="IPR036423">
    <property type="entry name" value="SOD-like_Cu/Zn_dom_sf"/>
</dbReference>
<dbReference type="Gene3D" id="2.60.40.200">
    <property type="entry name" value="Superoxide dismutase, copper/zinc binding domain"/>
    <property type="match status" value="1"/>
</dbReference>
<feature type="chain" id="PRO_5036340288" description="Superoxide dismutase copper/zinc binding domain-containing protein" evidence="1">
    <location>
        <begin position="21"/>
        <end position="214"/>
    </location>
</feature>
<protein>
    <recommendedName>
        <fullName evidence="6">Superoxide dismutase copper/zinc binding domain-containing protein</fullName>
    </recommendedName>
</protein>
<dbReference type="GO" id="GO:0006801">
    <property type="term" value="P:superoxide metabolic process"/>
    <property type="evidence" value="ECO:0007669"/>
    <property type="project" value="InterPro"/>
</dbReference>
<accession>A0A3M6VJJ4</accession>
<evidence type="ECO:0000313" key="4">
    <source>
        <dbReference type="Proteomes" id="UP000282087"/>
    </source>
</evidence>
<dbReference type="STRING" id="542832.A0A3M6VJJ4"/>
<reference evidence="4 5" key="1">
    <citation type="submission" date="2018-06" db="EMBL/GenBank/DDBJ databases">
        <title>Comparative genomics of downy mildews reveals potential adaptations to biotrophy.</title>
        <authorList>
            <person name="Fletcher K."/>
            <person name="Klosterman S.J."/>
            <person name="Derevnina L."/>
            <person name="Martin F."/>
            <person name="Koike S."/>
            <person name="Reyes Chin-Wo S."/>
            <person name="Mou B."/>
            <person name="Michelmore R."/>
        </authorList>
    </citation>
    <scope>NUCLEOTIDE SEQUENCE [LARGE SCALE GENOMIC DNA]</scope>
    <source>
        <strain evidence="3 5">R13</strain>
        <strain evidence="2 4">R14</strain>
    </source>
</reference>
<keyword evidence="1" id="KW-0732">Signal</keyword>
<evidence type="ECO:0000313" key="5">
    <source>
        <dbReference type="Proteomes" id="UP000286097"/>
    </source>
</evidence>
<dbReference type="OrthoDB" id="159229at2759"/>
<evidence type="ECO:0000313" key="3">
    <source>
        <dbReference type="EMBL" id="RQM16158.1"/>
    </source>
</evidence>
<keyword evidence="4" id="KW-1185">Reference proteome</keyword>
<dbReference type="GO" id="GO:0046872">
    <property type="term" value="F:metal ion binding"/>
    <property type="evidence" value="ECO:0007669"/>
    <property type="project" value="InterPro"/>
</dbReference>
<comment type="caution">
    <text evidence="2">The sequence shown here is derived from an EMBL/GenBank/DDBJ whole genome shotgun (WGS) entry which is preliminary data.</text>
</comment>
<dbReference type="EMBL" id="QKXF01000128">
    <property type="protein sequence ID" value="RQM16158.1"/>
    <property type="molecule type" value="Genomic_DNA"/>
</dbReference>
<name>A0A3M6VJJ4_9STRA</name>
<dbReference type="AlphaFoldDB" id="A0A3M6VJJ4"/>
<organism evidence="2 4">
    <name type="scientific">Peronospora effusa</name>
    <dbReference type="NCBI Taxonomy" id="542832"/>
    <lineage>
        <taxon>Eukaryota</taxon>
        <taxon>Sar</taxon>
        <taxon>Stramenopiles</taxon>
        <taxon>Oomycota</taxon>
        <taxon>Peronosporomycetes</taxon>
        <taxon>Peronosporales</taxon>
        <taxon>Peronosporaceae</taxon>
        <taxon>Peronospora</taxon>
    </lineage>
</organism>
<dbReference type="Proteomes" id="UP000282087">
    <property type="component" value="Unassembled WGS sequence"/>
</dbReference>
<evidence type="ECO:0000313" key="2">
    <source>
        <dbReference type="EMBL" id="RMX66839.1"/>
    </source>
</evidence>
<evidence type="ECO:0000256" key="1">
    <source>
        <dbReference type="SAM" id="SignalP"/>
    </source>
</evidence>
<dbReference type="EMBL" id="QLLG01000185">
    <property type="protein sequence ID" value="RMX66839.1"/>
    <property type="molecule type" value="Genomic_DNA"/>
</dbReference>
<evidence type="ECO:0008006" key="6">
    <source>
        <dbReference type="Google" id="ProtNLM"/>
    </source>
</evidence>
<dbReference type="Proteomes" id="UP000286097">
    <property type="component" value="Unassembled WGS sequence"/>
</dbReference>
<dbReference type="SUPFAM" id="SSF49329">
    <property type="entry name" value="Cu,Zn superoxide dismutase-like"/>
    <property type="match status" value="1"/>
</dbReference>
<gene>
    <name evidence="3" type="ORF">DD237_004588</name>
    <name evidence="2" type="ORF">DD238_004077</name>
</gene>
<sequence>MIRVFTSIFAFTLALTGATAKFPTIVYKFNPTDAAGVGGSITVQYTASTVANIDAKLDFSQVDKKKIASLDASCKTHSVKSYNWHLHTGWMSSKSSASFKECSKMMTGNHFDPDKACGPASQHIAQPDCKKKSESYECTPFKYKSNQKSCEAGDLSGKFGAFLPGSDDKVSAKWTDHHFMPLSETSKHKLSIVLHAVCGKESPRFACAMGSKQN</sequence>
<feature type="signal peptide" evidence="1">
    <location>
        <begin position="1"/>
        <end position="20"/>
    </location>
</feature>